<dbReference type="PIRSF" id="PIRSF028973">
    <property type="entry name" value="Scavenger_mRNA_decap_enz"/>
    <property type="match status" value="1"/>
</dbReference>
<feature type="binding site" evidence="12">
    <location>
        <position position="174"/>
    </location>
    <ligand>
        <name>substrate</name>
    </ligand>
</feature>
<dbReference type="InterPro" id="IPR011145">
    <property type="entry name" value="Scavenger_mRNA_decap_enz_N"/>
</dbReference>
<dbReference type="SUPFAM" id="SSF54197">
    <property type="entry name" value="HIT-like"/>
    <property type="match status" value="1"/>
</dbReference>
<organism evidence="14 15">
    <name type="scientific">Mesorhabditis belari</name>
    <dbReference type="NCBI Taxonomy" id="2138241"/>
    <lineage>
        <taxon>Eukaryota</taxon>
        <taxon>Metazoa</taxon>
        <taxon>Ecdysozoa</taxon>
        <taxon>Nematoda</taxon>
        <taxon>Chromadorea</taxon>
        <taxon>Rhabditida</taxon>
        <taxon>Rhabditina</taxon>
        <taxon>Rhabditomorpha</taxon>
        <taxon>Rhabditoidea</taxon>
        <taxon>Rhabditidae</taxon>
        <taxon>Mesorhabditinae</taxon>
        <taxon>Mesorhabditis</taxon>
    </lineage>
</organism>
<evidence type="ECO:0000256" key="3">
    <source>
        <dbReference type="ARBA" id="ARBA00012520"/>
    </source>
</evidence>
<feature type="binding site" evidence="12">
    <location>
        <position position="172"/>
    </location>
    <ligand>
        <name>substrate</name>
    </ligand>
</feature>
<dbReference type="FunFam" id="3.30.200.40:FF:000003">
    <property type="entry name" value="m7GpppX diphosphatase"/>
    <property type="match status" value="1"/>
</dbReference>
<protein>
    <recommendedName>
        <fullName evidence="4 10">m7GpppX diphosphatase</fullName>
        <ecNumber evidence="3 10">3.6.1.59</ecNumber>
    </recommendedName>
</protein>
<dbReference type="AlphaFoldDB" id="A0AAF3F1F9"/>
<sequence>MEVEVRNEQRDAQEWMRSAKFVEILASDSTFKSLFILLQHSNGEEGILLMNKSSFQEEPDWISSLCSAASLKEISRNDIFGNYDLHIPPEFNVVTSQLIFPANEKLKAKYRSEEKFVIHETPEDYRTITLGYIEKYQLNLNWVYNVLNKEAEAERIIYEDPNPENGFILSPDIKWDGKTVETLYVLAIIHRKGVRSVRDLTANDLPLLENIKEKGLKTIEENYGLRRDQVRVYFHYQPSFFHLHVHFVNVRYLPAGSNVLSAIALDDVINNITLLPDFYQKATLTFTRKKSDKLLQMFVEAGRMSKIE</sequence>
<dbReference type="Proteomes" id="UP000887575">
    <property type="component" value="Unassembled WGS sequence"/>
</dbReference>
<evidence type="ECO:0000256" key="4">
    <source>
        <dbReference type="ARBA" id="ARBA00015636"/>
    </source>
</evidence>
<dbReference type="GO" id="GO:0006397">
    <property type="term" value="P:mRNA processing"/>
    <property type="evidence" value="ECO:0007669"/>
    <property type="project" value="UniProtKB-KW"/>
</dbReference>
<dbReference type="WBParaSite" id="MBELARI_LOCUS20333">
    <property type="protein sequence ID" value="MBELARI_LOCUS20333"/>
    <property type="gene ID" value="MBELARI_LOCUS20333"/>
</dbReference>
<evidence type="ECO:0000256" key="7">
    <source>
        <dbReference type="ARBA" id="ARBA00048222"/>
    </source>
</evidence>
<reference evidence="15" key="1">
    <citation type="submission" date="2024-02" db="UniProtKB">
        <authorList>
            <consortium name="WormBaseParasite"/>
        </authorList>
    </citation>
    <scope>IDENTIFICATION</scope>
</reference>
<evidence type="ECO:0000256" key="2">
    <source>
        <dbReference type="ARBA" id="ARBA00010208"/>
    </source>
</evidence>
<evidence type="ECO:0000256" key="10">
    <source>
        <dbReference type="PIRNR" id="PIRNR028973"/>
    </source>
</evidence>
<comment type="function">
    <text evidence="10">Decapping scavenger enzyme that catalyzes the cleavage of a residual cap structure following the degradation of mRNAs by the 3'-&gt;5' exosome-mediated mRNA decay pathway.</text>
</comment>
<dbReference type="GO" id="GO:0005634">
    <property type="term" value="C:nucleus"/>
    <property type="evidence" value="ECO:0007669"/>
    <property type="project" value="UniProtKB-SubCell"/>
</dbReference>
<dbReference type="InterPro" id="IPR036265">
    <property type="entry name" value="HIT-like_sf"/>
</dbReference>
<dbReference type="EC" id="3.6.1.59" evidence="3 10"/>
<comment type="catalytic activity">
    <reaction evidence="8">
        <text>a 5'-end (N(2),N(2),N(7)-trimethyl 5'-triphosphoguanosine)-ribonucleoside in mRNA + H2O = (N(2),N(2),N(7))-trimethyl-GMP + a 5'-end diphospho-ribonucleoside in mRNA + 2 H(+)</text>
        <dbReference type="Rhea" id="RHEA:65384"/>
        <dbReference type="Rhea" id="RHEA-COMP:17165"/>
        <dbReference type="Rhea" id="RHEA-COMP:17171"/>
        <dbReference type="ChEBI" id="CHEBI:15377"/>
        <dbReference type="ChEBI" id="CHEBI:15378"/>
        <dbReference type="ChEBI" id="CHEBI:74434"/>
        <dbReference type="ChEBI" id="CHEBI:167616"/>
        <dbReference type="ChEBI" id="CHEBI:167623"/>
        <dbReference type="EC" id="3.6.1.59"/>
    </reaction>
</comment>
<keyword evidence="10" id="KW-0507">mRNA processing</keyword>
<dbReference type="FunFam" id="3.30.428.10:FF:000006">
    <property type="entry name" value="m7GpppX diphosphatase"/>
    <property type="match status" value="1"/>
</dbReference>
<evidence type="ECO:0000259" key="13">
    <source>
        <dbReference type="PROSITE" id="PS50003"/>
    </source>
</evidence>
<evidence type="ECO:0000256" key="1">
    <source>
        <dbReference type="ARBA" id="ARBA00004123"/>
    </source>
</evidence>
<evidence type="ECO:0000256" key="12">
    <source>
        <dbReference type="PIRSR" id="PIRSR028973-2"/>
    </source>
</evidence>
<evidence type="ECO:0000256" key="8">
    <source>
        <dbReference type="ARBA" id="ARBA00050148"/>
    </source>
</evidence>
<name>A0AAF3F1F9_9BILA</name>
<comment type="similarity">
    <text evidence="2 10">Belongs to the HIT family.</text>
</comment>
<dbReference type="SUPFAM" id="SSF102860">
    <property type="entry name" value="mRNA decapping enzyme DcpS N-terminal domain"/>
    <property type="match status" value="1"/>
</dbReference>
<feature type="active site" description="Nucleophile" evidence="11">
    <location>
        <position position="244"/>
    </location>
</feature>
<feature type="binding site" evidence="12">
    <location>
        <position position="142"/>
    </location>
    <ligand>
        <name>substrate</name>
    </ligand>
</feature>
<comment type="function">
    <text evidence="9">Decapping scavenger enzyme that catalyzes the cleavage of a residual cap structure following the degradation of mRNAs of the 3'-&gt;5' exosome-mediated mRNA decay pathway. Hydrolyzes cap analog structures like 7-methylguanosine nucleoside triphosphate (m7GpppG) and tri-methyl guanosine nucleoside triphosphate (m3(2,2,7)GpppG) with up to 2 nucleotide substrates (small capped oligoribonucleotides) and specifically releases 5'-phosphorylated RNA fragments and 7-methylguanosine monophosphate (m7GMP). Does not hydrolyze unmethylated cap analog (GpppG) and shows no decapping activity on intact m7GpppG-capped mRNA molecules. Does not hydrolyze 7-methylguanosine diphosphate (m7GDP) and tri-methylguanosine diphosphate (m3(2,2,7)GDP) to m(7)GMP and m3(2,2,7)GMP, respectively. May also play a role in the 5'-&gt;3 mRNA decay pathway; m7GDP, the downstream product released by the 5'-&gt;3' mRNA mediated decapping activity, may be also converted by dcs-1 to m7GMP. Binds to m7GpppG and strongly to m7GDP.</text>
</comment>
<dbReference type="Gene3D" id="3.30.428.10">
    <property type="entry name" value="HIT-like"/>
    <property type="match status" value="1"/>
</dbReference>
<evidence type="ECO:0000313" key="14">
    <source>
        <dbReference type="Proteomes" id="UP000887575"/>
    </source>
</evidence>
<evidence type="ECO:0000256" key="6">
    <source>
        <dbReference type="ARBA" id="ARBA00023242"/>
    </source>
</evidence>
<dbReference type="InterPro" id="IPR001849">
    <property type="entry name" value="PH_domain"/>
</dbReference>
<dbReference type="InterPro" id="IPR008594">
    <property type="entry name" value="DcpS/DCS2"/>
</dbReference>
<dbReference type="Pfam" id="PF05652">
    <property type="entry name" value="DcpS"/>
    <property type="match status" value="1"/>
</dbReference>
<dbReference type="PROSITE" id="PS50003">
    <property type="entry name" value="PH_DOMAIN"/>
    <property type="match status" value="1"/>
</dbReference>
<accession>A0AAF3F1F9</accession>
<evidence type="ECO:0000256" key="11">
    <source>
        <dbReference type="PIRSR" id="PIRSR028973-1"/>
    </source>
</evidence>
<keyword evidence="14" id="KW-1185">Reference proteome</keyword>
<comment type="catalytic activity">
    <reaction evidence="7 10">
        <text>a 5'-end (N(7)-methyl 5'-triphosphoguanosine)-ribonucleoside in mRNA + H2O = N(7)-methyl-GMP + a 5'-end diphospho-ribonucleoside in mRNA + 2 H(+)</text>
        <dbReference type="Rhea" id="RHEA:65388"/>
        <dbReference type="Rhea" id="RHEA-COMP:17165"/>
        <dbReference type="Rhea" id="RHEA-COMP:17167"/>
        <dbReference type="ChEBI" id="CHEBI:15377"/>
        <dbReference type="ChEBI" id="CHEBI:15378"/>
        <dbReference type="ChEBI" id="CHEBI:58285"/>
        <dbReference type="ChEBI" id="CHEBI:156461"/>
        <dbReference type="ChEBI" id="CHEBI:167616"/>
        <dbReference type="EC" id="3.6.1.59"/>
    </reaction>
</comment>
<dbReference type="Gene3D" id="3.30.200.40">
    <property type="entry name" value="Scavenger mRNA decapping enzyme, N-terminal domain"/>
    <property type="match status" value="1"/>
</dbReference>
<feature type="binding site" evidence="12">
    <location>
        <begin position="235"/>
        <end position="246"/>
    </location>
    <ligand>
        <name>substrate</name>
    </ligand>
</feature>
<feature type="binding site" evidence="12">
    <location>
        <position position="152"/>
    </location>
    <ligand>
        <name>substrate</name>
    </ligand>
</feature>
<dbReference type="GO" id="GO:0000290">
    <property type="term" value="P:deadenylation-dependent decapping of nuclear-transcribed mRNA"/>
    <property type="evidence" value="ECO:0007669"/>
    <property type="project" value="UniProtKB-UniRule"/>
</dbReference>
<evidence type="ECO:0000313" key="15">
    <source>
        <dbReference type="WBParaSite" id="MBELARI_LOCUS20333"/>
    </source>
</evidence>
<comment type="subcellular location">
    <subcellularLocation>
        <location evidence="1 10">Nucleus</location>
    </subcellularLocation>
</comment>
<keyword evidence="6 10" id="KW-0539">Nucleus</keyword>
<feature type="domain" description="PH" evidence="13">
    <location>
        <begin position="1"/>
        <end position="70"/>
    </location>
</feature>
<proteinExistence type="inferred from homology"/>
<dbReference type="PANTHER" id="PTHR12978">
    <property type="entry name" value="HISTIDINE TRIAD HIT PROTEIN MEMBER"/>
    <property type="match status" value="1"/>
</dbReference>
<dbReference type="Pfam" id="PF11969">
    <property type="entry name" value="DcpS_C"/>
    <property type="match status" value="1"/>
</dbReference>
<evidence type="ECO:0000256" key="9">
    <source>
        <dbReference type="ARBA" id="ARBA00056955"/>
    </source>
</evidence>
<dbReference type="PANTHER" id="PTHR12978:SF0">
    <property type="entry name" value="M7GPPPX DIPHOSPHATASE"/>
    <property type="match status" value="1"/>
</dbReference>
<keyword evidence="5 10" id="KW-0378">Hydrolase</keyword>
<dbReference type="GO" id="GO:0000340">
    <property type="term" value="F:RNA 7-methylguanosine cap binding"/>
    <property type="evidence" value="ECO:0007669"/>
    <property type="project" value="UniProtKB-UniRule"/>
</dbReference>
<dbReference type="GO" id="GO:0000932">
    <property type="term" value="C:P-body"/>
    <property type="evidence" value="ECO:0007669"/>
    <property type="project" value="TreeGrafter"/>
</dbReference>
<dbReference type="GO" id="GO:0140932">
    <property type="term" value="F:5'-(N(7)-methyl 5'-triphosphoguanosine)-[mRNA] diphosphatase activity"/>
    <property type="evidence" value="ECO:0007669"/>
    <property type="project" value="UniProtKB-EC"/>
</dbReference>
<evidence type="ECO:0000256" key="5">
    <source>
        <dbReference type="ARBA" id="ARBA00022801"/>
    </source>
</evidence>